<dbReference type="OrthoDB" id="6755574at2759"/>
<keyword evidence="3" id="KW-0812">Transmembrane</keyword>
<evidence type="ECO:0000313" key="7">
    <source>
        <dbReference type="Proteomes" id="UP001153737"/>
    </source>
</evidence>
<protein>
    <recommendedName>
        <fullName evidence="5">Peptidase S1 domain-containing protein</fullName>
    </recommendedName>
</protein>
<dbReference type="InterPro" id="IPR001254">
    <property type="entry name" value="Trypsin_dom"/>
</dbReference>
<accession>A0A9N9SN53</accession>
<name>A0A9N9SN53_PHACE</name>
<dbReference type="InterPro" id="IPR043504">
    <property type="entry name" value="Peptidase_S1_PA_chymotrypsin"/>
</dbReference>
<keyword evidence="1" id="KW-1015">Disulfide bond</keyword>
<feature type="chain" id="PRO_5040461440" description="Peptidase S1 domain-containing protein" evidence="4">
    <location>
        <begin position="21"/>
        <end position="298"/>
    </location>
</feature>
<dbReference type="PRINTS" id="PR00722">
    <property type="entry name" value="CHYMOTRYPSIN"/>
</dbReference>
<dbReference type="InterPro" id="IPR009003">
    <property type="entry name" value="Peptidase_S1_PA"/>
</dbReference>
<dbReference type="SMART" id="SM00020">
    <property type="entry name" value="Tryp_SPc"/>
    <property type="match status" value="1"/>
</dbReference>
<dbReference type="Gene3D" id="2.40.10.10">
    <property type="entry name" value="Trypsin-like serine proteases"/>
    <property type="match status" value="2"/>
</dbReference>
<keyword evidence="3" id="KW-0472">Membrane</keyword>
<keyword evidence="7" id="KW-1185">Reference proteome</keyword>
<dbReference type="Proteomes" id="UP001153737">
    <property type="component" value="Chromosome 7"/>
</dbReference>
<feature type="signal peptide" evidence="4">
    <location>
        <begin position="1"/>
        <end position="20"/>
    </location>
</feature>
<evidence type="ECO:0000313" key="6">
    <source>
        <dbReference type="EMBL" id="CAG9823356.1"/>
    </source>
</evidence>
<reference evidence="6" key="1">
    <citation type="submission" date="2022-01" db="EMBL/GenBank/DDBJ databases">
        <authorList>
            <person name="King R."/>
        </authorList>
    </citation>
    <scope>NUCLEOTIDE SEQUENCE</scope>
</reference>
<dbReference type="PROSITE" id="PS50240">
    <property type="entry name" value="TRYPSIN_DOM"/>
    <property type="match status" value="1"/>
</dbReference>
<evidence type="ECO:0000256" key="1">
    <source>
        <dbReference type="ARBA" id="ARBA00023157"/>
    </source>
</evidence>
<sequence>MNKLYFFLCISAGILHIVVTQENVTRTVVTQQNVTRASPIEKRVFKPEATPTCSDQNFNTKFYVGLQKPLRHHYCGGTLLNARWVLTSAQCQTNGLIAAVGINDVLDVDVWTEVARMFPYPHWNKKTNEHDIAIFELADPIQPNKVVEYVRLPDRLLASYEIEFEVCREPYFMGITYRDGESKRDRLLCEDALHIEPWDDCIEKYGSIHLNTLCVSSYFEEADVCRGDLGGPMMCEEVQYAVISSQRCKGDKPITFTRLDPYLGFIKVGMQRSASQKMYMNGMVFVLLLLYNTIIMIK</sequence>
<dbReference type="GO" id="GO:0006508">
    <property type="term" value="P:proteolysis"/>
    <property type="evidence" value="ECO:0007669"/>
    <property type="project" value="InterPro"/>
</dbReference>
<comment type="similarity">
    <text evidence="2">Belongs to the peptidase S1 family. CLIP subfamily.</text>
</comment>
<dbReference type="PANTHER" id="PTHR24256">
    <property type="entry name" value="TRYPTASE-RELATED"/>
    <property type="match status" value="1"/>
</dbReference>
<dbReference type="SUPFAM" id="SSF50494">
    <property type="entry name" value="Trypsin-like serine proteases"/>
    <property type="match status" value="1"/>
</dbReference>
<dbReference type="InterPro" id="IPR001314">
    <property type="entry name" value="Peptidase_S1A"/>
</dbReference>
<proteinExistence type="inferred from homology"/>
<feature type="domain" description="Peptidase S1" evidence="5">
    <location>
        <begin position="62"/>
        <end position="271"/>
    </location>
</feature>
<evidence type="ECO:0000259" key="5">
    <source>
        <dbReference type="PROSITE" id="PS50240"/>
    </source>
</evidence>
<organism evidence="6 7">
    <name type="scientific">Phaedon cochleariae</name>
    <name type="common">Mustard beetle</name>
    <dbReference type="NCBI Taxonomy" id="80249"/>
    <lineage>
        <taxon>Eukaryota</taxon>
        <taxon>Metazoa</taxon>
        <taxon>Ecdysozoa</taxon>
        <taxon>Arthropoda</taxon>
        <taxon>Hexapoda</taxon>
        <taxon>Insecta</taxon>
        <taxon>Pterygota</taxon>
        <taxon>Neoptera</taxon>
        <taxon>Endopterygota</taxon>
        <taxon>Coleoptera</taxon>
        <taxon>Polyphaga</taxon>
        <taxon>Cucujiformia</taxon>
        <taxon>Chrysomeloidea</taxon>
        <taxon>Chrysomelidae</taxon>
        <taxon>Chrysomelinae</taxon>
        <taxon>Chrysomelini</taxon>
        <taxon>Phaedon</taxon>
    </lineage>
</organism>
<dbReference type="GO" id="GO:0004252">
    <property type="term" value="F:serine-type endopeptidase activity"/>
    <property type="evidence" value="ECO:0007669"/>
    <property type="project" value="InterPro"/>
</dbReference>
<evidence type="ECO:0000256" key="2">
    <source>
        <dbReference type="ARBA" id="ARBA00024195"/>
    </source>
</evidence>
<reference evidence="6" key="2">
    <citation type="submission" date="2022-10" db="EMBL/GenBank/DDBJ databases">
        <authorList>
            <consortium name="ENA_rothamsted_submissions"/>
            <consortium name="culmorum"/>
            <person name="King R."/>
        </authorList>
    </citation>
    <scope>NUCLEOTIDE SEQUENCE</scope>
</reference>
<evidence type="ECO:0000256" key="4">
    <source>
        <dbReference type="SAM" id="SignalP"/>
    </source>
</evidence>
<dbReference type="EMBL" id="OU896713">
    <property type="protein sequence ID" value="CAG9823356.1"/>
    <property type="molecule type" value="Genomic_DNA"/>
</dbReference>
<dbReference type="InterPro" id="IPR051487">
    <property type="entry name" value="Ser/Thr_Proteases_Immune/Dev"/>
</dbReference>
<evidence type="ECO:0000256" key="3">
    <source>
        <dbReference type="SAM" id="Phobius"/>
    </source>
</evidence>
<dbReference type="AlphaFoldDB" id="A0A9N9SN53"/>
<keyword evidence="4" id="KW-0732">Signal</keyword>
<keyword evidence="3" id="KW-1133">Transmembrane helix</keyword>
<gene>
    <name evidence="6" type="ORF">PHAECO_LOCUS11208</name>
</gene>
<feature type="transmembrane region" description="Helical" evidence="3">
    <location>
        <begin position="278"/>
        <end position="297"/>
    </location>
</feature>
<dbReference type="Pfam" id="PF00089">
    <property type="entry name" value="Trypsin"/>
    <property type="match status" value="1"/>
</dbReference>